<feature type="compositionally biased region" description="Polar residues" evidence="2">
    <location>
        <begin position="488"/>
        <end position="498"/>
    </location>
</feature>
<keyword evidence="1" id="KW-0175">Coiled coil</keyword>
<name>A0A699IXB1_TANCI</name>
<evidence type="ECO:0000256" key="1">
    <source>
        <dbReference type="SAM" id="Coils"/>
    </source>
</evidence>
<dbReference type="AlphaFoldDB" id="A0A699IXB1"/>
<accession>A0A699IXB1</accession>
<dbReference type="Pfam" id="PF14223">
    <property type="entry name" value="Retrotran_gag_2"/>
    <property type="match status" value="1"/>
</dbReference>
<gene>
    <name evidence="3" type="ORF">Tci_565418</name>
</gene>
<keyword evidence="3" id="KW-0548">Nucleotidyltransferase</keyword>
<proteinExistence type="predicted"/>
<comment type="caution">
    <text evidence="3">The sequence shown here is derived from an EMBL/GenBank/DDBJ whole genome shotgun (WGS) entry which is preliminary data.</text>
</comment>
<feature type="region of interest" description="Disordered" evidence="2">
    <location>
        <begin position="468"/>
        <end position="502"/>
    </location>
</feature>
<evidence type="ECO:0000313" key="3">
    <source>
        <dbReference type="EMBL" id="GEZ93445.1"/>
    </source>
</evidence>
<keyword evidence="3" id="KW-0808">Transferase</keyword>
<feature type="compositionally biased region" description="Polar residues" evidence="2">
    <location>
        <begin position="469"/>
        <end position="480"/>
    </location>
</feature>
<feature type="coiled-coil region" evidence="1">
    <location>
        <begin position="381"/>
        <end position="415"/>
    </location>
</feature>
<feature type="region of interest" description="Disordered" evidence="2">
    <location>
        <begin position="586"/>
        <end position="607"/>
    </location>
</feature>
<dbReference type="GO" id="GO:0003964">
    <property type="term" value="F:RNA-directed DNA polymerase activity"/>
    <property type="evidence" value="ECO:0007669"/>
    <property type="project" value="UniProtKB-KW"/>
</dbReference>
<reference evidence="3" key="1">
    <citation type="journal article" date="2019" name="Sci. Rep.">
        <title>Draft genome of Tanacetum cinerariifolium, the natural source of mosquito coil.</title>
        <authorList>
            <person name="Yamashiro T."/>
            <person name="Shiraishi A."/>
            <person name="Satake H."/>
            <person name="Nakayama K."/>
        </authorList>
    </citation>
    <scope>NUCLEOTIDE SEQUENCE</scope>
</reference>
<dbReference type="EMBL" id="BKCJ010344236">
    <property type="protein sequence ID" value="GEZ93445.1"/>
    <property type="molecule type" value="Genomic_DNA"/>
</dbReference>
<organism evidence="3">
    <name type="scientific">Tanacetum cinerariifolium</name>
    <name type="common">Dalmatian daisy</name>
    <name type="synonym">Chrysanthemum cinerariifolium</name>
    <dbReference type="NCBI Taxonomy" id="118510"/>
    <lineage>
        <taxon>Eukaryota</taxon>
        <taxon>Viridiplantae</taxon>
        <taxon>Streptophyta</taxon>
        <taxon>Embryophyta</taxon>
        <taxon>Tracheophyta</taxon>
        <taxon>Spermatophyta</taxon>
        <taxon>Magnoliopsida</taxon>
        <taxon>eudicotyledons</taxon>
        <taxon>Gunneridae</taxon>
        <taxon>Pentapetalae</taxon>
        <taxon>asterids</taxon>
        <taxon>campanulids</taxon>
        <taxon>Asterales</taxon>
        <taxon>Asteraceae</taxon>
        <taxon>Asteroideae</taxon>
        <taxon>Anthemideae</taxon>
        <taxon>Anthemidinae</taxon>
        <taxon>Tanacetum</taxon>
    </lineage>
</organism>
<protein>
    <submittedName>
        <fullName evidence="3">Reverse transcriptase domain-containing protein</fullName>
    </submittedName>
</protein>
<feature type="compositionally biased region" description="Polar residues" evidence="2">
    <location>
        <begin position="530"/>
        <end position="539"/>
    </location>
</feature>
<feature type="compositionally biased region" description="Polar residues" evidence="2">
    <location>
        <begin position="586"/>
        <end position="601"/>
    </location>
</feature>
<feature type="region of interest" description="Disordered" evidence="2">
    <location>
        <begin position="519"/>
        <end position="539"/>
    </location>
</feature>
<keyword evidence="3" id="KW-0695">RNA-directed DNA polymerase</keyword>
<evidence type="ECO:0000256" key="2">
    <source>
        <dbReference type="SAM" id="MobiDB-lite"/>
    </source>
</evidence>
<sequence length="638" mass="71688">MRQCCWLELLADYDCEIRYHPGKENFIADALSWKKQIKPLQVRSLIMTIHSKLPSKILEAQNEALKEENVKAKNLRGMDKSFETRPDGTRCIKNRSWLPLFDTTTTDTTSGEKSGRTVTLTTEDMQRKKNDVKARTTLLLSLPDEHQLRFSRFKIAKELWAAILKTFGGNKATKKTKKNLLKQQYGNFKAEGSKTLESDLDTMSLDDLYNHLKGYESEVHNITEPHSQNMAFISSVKHSSRNEDGNIACVPIASTNVPTASASVATISQDTIDEDDMEEMDIKWNMALLSMREDKFWKKTGKKISIQGSDVAGFDKLKAPKALMAIDGVGWDWSYMANEEEDHELVADEVVPTEFALMANTSAKSKVFDNSLCSKDCKKNNDSLNKCIETLKKKLETLKQEKKGVDEKLAGLLTASKDLDNLIKSQRSDKNKEGLGYTVVPPPTAQLYLSPKKDLSWTGLLECADDTITDYSRPSPTVESTSEEDQNRNPSVSENVASPVTHKPFIKKKVKKNFIPKPVAHRPYRPSQRPVRTNMNNAKPNKTFFNKQAHSYANRPVHRTLAVRLPYRALWVPTVNRNYPPVNRKFSTASRKFPTGSTKGSTADMGMKGKAVKPSACWVVPRTKLMTKAIGTVAALGT</sequence>